<dbReference type="Gene3D" id="3.40.50.300">
    <property type="entry name" value="P-loop containing nucleotide triphosphate hydrolases"/>
    <property type="match status" value="2"/>
</dbReference>
<evidence type="ECO:0000256" key="2">
    <source>
        <dbReference type="ARBA" id="ARBA00022448"/>
    </source>
</evidence>
<dbReference type="GO" id="GO:0015833">
    <property type="term" value="P:peptide transport"/>
    <property type="evidence" value="ECO:0007669"/>
    <property type="project" value="InterPro"/>
</dbReference>
<evidence type="ECO:0000313" key="7">
    <source>
        <dbReference type="Proteomes" id="UP000638313"/>
    </source>
</evidence>
<accession>A0A919EG44</accession>
<dbReference type="NCBIfam" id="NF008453">
    <property type="entry name" value="PRK11308.1"/>
    <property type="match status" value="2"/>
</dbReference>
<evidence type="ECO:0000256" key="3">
    <source>
        <dbReference type="ARBA" id="ARBA00022741"/>
    </source>
</evidence>
<reference evidence="6" key="1">
    <citation type="journal article" date="2014" name="Int. J. Syst. Evol. Microbiol.">
        <title>Complete genome sequence of Corynebacterium casei LMG S-19264T (=DSM 44701T), isolated from a smear-ripened cheese.</title>
        <authorList>
            <consortium name="US DOE Joint Genome Institute (JGI-PGF)"/>
            <person name="Walter F."/>
            <person name="Albersmeier A."/>
            <person name="Kalinowski J."/>
            <person name="Ruckert C."/>
        </authorList>
    </citation>
    <scope>NUCLEOTIDE SEQUENCE</scope>
    <source>
        <strain evidence="6">JCM 4059</strain>
    </source>
</reference>
<evidence type="ECO:0000259" key="5">
    <source>
        <dbReference type="PROSITE" id="PS50893"/>
    </source>
</evidence>
<reference evidence="6" key="2">
    <citation type="submission" date="2020-09" db="EMBL/GenBank/DDBJ databases">
        <authorList>
            <person name="Sun Q."/>
            <person name="Ohkuma M."/>
        </authorList>
    </citation>
    <scope>NUCLEOTIDE SEQUENCE</scope>
    <source>
        <strain evidence="6">JCM 4059</strain>
    </source>
</reference>
<dbReference type="PANTHER" id="PTHR43776:SF7">
    <property type="entry name" value="D,D-DIPEPTIDE TRANSPORT ATP-BINDING PROTEIN DDPF-RELATED"/>
    <property type="match status" value="1"/>
</dbReference>
<dbReference type="SMART" id="SM00382">
    <property type="entry name" value="AAA"/>
    <property type="match status" value="2"/>
</dbReference>
<dbReference type="NCBIfam" id="NF007739">
    <property type="entry name" value="PRK10419.1"/>
    <property type="match status" value="2"/>
</dbReference>
<comment type="similarity">
    <text evidence="1">Belongs to the ABC transporter superfamily.</text>
</comment>
<dbReference type="EMBL" id="BNBD01000017">
    <property type="protein sequence ID" value="GHF68581.1"/>
    <property type="molecule type" value="Genomic_DNA"/>
</dbReference>
<dbReference type="PANTHER" id="PTHR43776">
    <property type="entry name" value="TRANSPORT ATP-BINDING PROTEIN"/>
    <property type="match status" value="1"/>
</dbReference>
<dbReference type="GO" id="GO:0005524">
    <property type="term" value="F:ATP binding"/>
    <property type="evidence" value="ECO:0007669"/>
    <property type="project" value="UniProtKB-KW"/>
</dbReference>
<dbReference type="Pfam" id="PF00005">
    <property type="entry name" value="ABC_tran"/>
    <property type="match status" value="2"/>
</dbReference>
<comment type="caution">
    <text evidence="6">The sequence shown here is derived from an EMBL/GenBank/DDBJ whole genome shotgun (WGS) entry which is preliminary data.</text>
</comment>
<keyword evidence="2" id="KW-0813">Transport</keyword>
<dbReference type="InterPro" id="IPR050319">
    <property type="entry name" value="ABC_transp_ATP-bind"/>
</dbReference>
<dbReference type="PROSITE" id="PS00211">
    <property type="entry name" value="ABC_TRANSPORTER_1"/>
    <property type="match status" value="2"/>
</dbReference>
<dbReference type="GO" id="GO:0055085">
    <property type="term" value="P:transmembrane transport"/>
    <property type="evidence" value="ECO:0007669"/>
    <property type="project" value="UniProtKB-ARBA"/>
</dbReference>
<keyword evidence="4 6" id="KW-0067">ATP-binding</keyword>
<feature type="domain" description="ABC transporter" evidence="5">
    <location>
        <begin position="9"/>
        <end position="265"/>
    </location>
</feature>
<evidence type="ECO:0000256" key="1">
    <source>
        <dbReference type="ARBA" id="ARBA00005417"/>
    </source>
</evidence>
<dbReference type="InterPro" id="IPR003439">
    <property type="entry name" value="ABC_transporter-like_ATP-bd"/>
</dbReference>
<dbReference type="SUPFAM" id="SSF52540">
    <property type="entry name" value="P-loop containing nucleoside triphosphate hydrolases"/>
    <property type="match status" value="2"/>
</dbReference>
<organism evidence="6 7">
    <name type="scientific">Streptomyces mashuensis</name>
    <dbReference type="NCBI Taxonomy" id="33904"/>
    <lineage>
        <taxon>Bacteria</taxon>
        <taxon>Bacillati</taxon>
        <taxon>Actinomycetota</taxon>
        <taxon>Actinomycetes</taxon>
        <taxon>Kitasatosporales</taxon>
        <taxon>Streptomycetaceae</taxon>
        <taxon>Streptomyces</taxon>
    </lineage>
</organism>
<keyword evidence="3" id="KW-0547">Nucleotide-binding</keyword>
<dbReference type="Proteomes" id="UP000638313">
    <property type="component" value="Unassembled WGS sequence"/>
</dbReference>
<dbReference type="InterPro" id="IPR013563">
    <property type="entry name" value="Oligopep_ABC_C"/>
</dbReference>
<dbReference type="InterPro" id="IPR017871">
    <property type="entry name" value="ABC_transporter-like_CS"/>
</dbReference>
<keyword evidence="7" id="KW-1185">Reference proteome</keyword>
<name>A0A919EG44_9ACTN</name>
<evidence type="ECO:0000256" key="4">
    <source>
        <dbReference type="ARBA" id="ARBA00022840"/>
    </source>
</evidence>
<dbReference type="AlphaFoldDB" id="A0A919EG44"/>
<proteinExistence type="inferred from homology"/>
<dbReference type="PROSITE" id="PS50893">
    <property type="entry name" value="ABC_TRANSPORTER_2"/>
    <property type="match status" value="2"/>
</dbReference>
<dbReference type="GO" id="GO:0016887">
    <property type="term" value="F:ATP hydrolysis activity"/>
    <property type="evidence" value="ECO:0007669"/>
    <property type="project" value="InterPro"/>
</dbReference>
<dbReference type="FunFam" id="3.40.50.300:FF:000016">
    <property type="entry name" value="Oligopeptide ABC transporter ATP-binding component"/>
    <property type="match status" value="1"/>
</dbReference>
<sequence length="564" mass="59724">MTTMTGPLVSVEGLTVDFPGRDGDVRDGAVRAVDGLSFTLAPGAALGIVGESGSGKSTAAYALLGLHRGTGAQVTGTVRVAGHDVQAADDATLRKLRGGTAAMVFQDPLSSLDPYQAIGDQIAEVHRLHRPGTTRRAARARAVAALDRVGIPDAARRARSRPHEFSGGMRQRALIAMAVACEPQLLVADEPTTALDVTVQDRILALLRELREETGMGLVLVTHDLGVAAGSVDELLVMKDGRAVERGPLRPLLHAPRAPYTRELLAAVPRVEERRTPPAPAATAPEVLLEATGLHRTFGRGRHAVTAVDDVSLTVRAGETVGIVGESGSGKTTLGRMLVRLLDPGAGELRYRGQDIGRLRGRDLRAVRGDLQMVFQDPASSLNPRRSIGESVADPLRAAGRLTENRIIGRAKELLERVGLDPDAYHRYPHEFSGGQRQRVGIARALAPEPRIVVCDEPVSALDVTTQAQVVALLAELQRDLGLALVFIAHDLAVVRQVSDRLVVMRHGRVVEEGPADEVYDHPRDPYTRGLLAAVPALPPAPAGPADPGLAGPAGAAVRRNAVA</sequence>
<dbReference type="CDD" id="cd03257">
    <property type="entry name" value="ABC_NikE_OppD_transporters"/>
    <property type="match status" value="2"/>
</dbReference>
<evidence type="ECO:0000313" key="6">
    <source>
        <dbReference type="EMBL" id="GHF68581.1"/>
    </source>
</evidence>
<dbReference type="InterPro" id="IPR003593">
    <property type="entry name" value="AAA+_ATPase"/>
</dbReference>
<protein>
    <submittedName>
        <fullName evidence="6">ABC transporter ATP-binding protein</fullName>
    </submittedName>
</protein>
<dbReference type="InterPro" id="IPR027417">
    <property type="entry name" value="P-loop_NTPase"/>
</dbReference>
<dbReference type="Pfam" id="PF08352">
    <property type="entry name" value="oligo_HPY"/>
    <property type="match status" value="2"/>
</dbReference>
<gene>
    <name evidence="6" type="ORF">GCM10010218_57510</name>
</gene>
<feature type="domain" description="ABC transporter" evidence="5">
    <location>
        <begin position="289"/>
        <end position="532"/>
    </location>
</feature>